<organism evidence="2 3">
    <name type="scientific">[Mycobacterium] nativiensis</name>
    <dbReference type="NCBI Taxonomy" id="2855503"/>
    <lineage>
        <taxon>Bacteria</taxon>
        <taxon>Bacillati</taxon>
        <taxon>Actinomycetota</taxon>
        <taxon>Actinomycetes</taxon>
        <taxon>Mycobacteriales</taxon>
        <taxon>Mycobacteriaceae</taxon>
        <taxon>Mycolicibacter</taxon>
    </lineage>
</organism>
<feature type="transmembrane region" description="Helical" evidence="1">
    <location>
        <begin position="88"/>
        <end position="110"/>
    </location>
</feature>
<evidence type="ECO:0008006" key="4">
    <source>
        <dbReference type="Google" id="ProtNLM"/>
    </source>
</evidence>
<keyword evidence="1" id="KW-0812">Transmembrane</keyword>
<name>A0ABU5XZL6_9MYCO</name>
<feature type="transmembrane region" description="Helical" evidence="1">
    <location>
        <begin position="7"/>
        <end position="28"/>
    </location>
</feature>
<feature type="transmembrane region" description="Helical" evidence="1">
    <location>
        <begin position="56"/>
        <end position="81"/>
    </location>
</feature>
<dbReference type="RefSeq" id="WP_329780183.1">
    <property type="nucleotide sequence ID" value="NZ_JAYJJU010000018.1"/>
</dbReference>
<feature type="transmembrane region" description="Helical" evidence="1">
    <location>
        <begin position="122"/>
        <end position="143"/>
    </location>
</feature>
<evidence type="ECO:0000256" key="1">
    <source>
        <dbReference type="SAM" id="Phobius"/>
    </source>
</evidence>
<dbReference type="Proteomes" id="UP001298593">
    <property type="component" value="Unassembled WGS sequence"/>
</dbReference>
<comment type="caution">
    <text evidence="2">The sequence shown here is derived from an EMBL/GenBank/DDBJ whole genome shotgun (WGS) entry which is preliminary data.</text>
</comment>
<protein>
    <recommendedName>
        <fullName evidence="4">DUF4383 domain-containing protein</fullName>
    </recommendedName>
</protein>
<dbReference type="EMBL" id="JAYJJU010000018">
    <property type="protein sequence ID" value="MEB3033385.1"/>
    <property type="molecule type" value="Genomic_DNA"/>
</dbReference>
<proteinExistence type="predicted"/>
<accession>A0ABU5XZL6</accession>
<keyword evidence="3" id="KW-1185">Reference proteome</keyword>
<evidence type="ECO:0000313" key="3">
    <source>
        <dbReference type="Proteomes" id="UP001298593"/>
    </source>
</evidence>
<reference evidence="2 3" key="1">
    <citation type="submission" date="2023-12" db="EMBL/GenBank/DDBJ databases">
        <title>Description of new species of Mycobacterium terrae complex isolated from sewage at the Sao Paulo Zoological Park Foundation in Brazil.</title>
        <authorList>
            <person name="Romagnoli C.L."/>
            <person name="Conceicao E.C."/>
            <person name="Machado E."/>
            <person name="Barreto L.B.P.F."/>
            <person name="Sharma A."/>
            <person name="Silva N.M."/>
            <person name="Marques L.E."/>
            <person name="Juliana M.A."/>
            <person name="Lourenco M.C.S."/>
            <person name="Digiampietri L.A."/>
            <person name="Suffys P.N."/>
            <person name="Viana-Niero C."/>
        </authorList>
    </citation>
    <scope>NUCLEOTIDE SEQUENCE [LARGE SCALE GENOMIC DNA]</scope>
    <source>
        <strain evidence="2 3">MYC340</strain>
    </source>
</reference>
<keyword evidence="1" id="KW-0472">Membrane</keyword>
<sequence length="160" mass="16936">MNTVTKGALAGAVGGMAMAMWSMIVLWLNGTGFWTPLNLIAHTFWRDAPLDSRYCFQAAVAGLVVHMLMSMMVGVAFALAVQRVRGSAASLAFFGMGLALLLWAVMQGLVWRTVDAPAAMVFTPWVFATGHAMYGGITGYVVAALRTAGARGTAGYAPTR</sequence>
<keyword evidence="1" id="KW-1133">Transmembrane helix</keyword>
<gene>
    <name evidence="2" type="ORF">KV113_17675</name>
</gene>
<evidence type="ECO:0000313" key="2">
    <source>
        <dbReference type="EMBL" id="MEB3033385.1"/>
    </source>
</evidence>